<comment type="caution">
    <text evidence="1">The sequence shown here is derived from an EMBL/GenBank/DDBJ whole genome shotgun (WGS) entry which is preliminary data.</text>
</comment>
<dbReference type="Proteomes" id="UP001143480">
    <property type="component" value="Unassembled WGS sequence"/>
</dbReference>
<reference evidence="1" key="2">
    <citation type="submission" date="2023-01" db="EMBL/GenBank/DDBJ databases">
        <authorList>
            <person name="Sun Q."/>
            <person name="Evtushenko L."/>
        </authorList>
    </citation>
    <scope>NUCLEOTIDE SEQUENCE</scope>
    <source>
        <strain evidence="1">VKM Ac-1321</strain>
    </source>
</reference>
<protein>
    <submittedName>
        <fullName evidence="1">Uncharacterized protein</fullName>
    </submittedName>
</protein>
<gene>
    <name evidence="1" type="ORF">GCM10017581_053330</name>
</gene>
<evidence type="ECO:0000313" key="1">
    <source>
        <dbReference type="EMBL" id="GLL03587.1"/>
    </source>
</evidence>
<evidence type="ECO:0000313" key="2">
    <source>
        <dbReference type="Proteomes" id="UP001143480"/>
    </source>
</evidence>
<proteinExistence type="predicted"/>
<name>A0A9W6KK61_9ACTN</name>
<accession>A0A9W6KK61</accession>
<reference evidence="1" key="1">
    <citation type="journal article" date="2014" name="Int. J. Syst. Evol. Microbiol.">
        <title>Complete genome sequence of Corynebacterium casei LMG S-19264T (=DSM 44701T), isolated from a smear-ripened cheese.</title>
        <authorList>
            <consortium name="US DOE Joint Genome Institute (JGI-PGF)"/>
            <person name="Walter F."/>
            <person name="Albersmeier A."/>
            <person name="Kalinowski J."/>
            <person name="Ruckert C."/>
        </authorList>
    </citation>
    <scope>NUCLEOTIDE SEQUENCE</scope>
    <source>
        <strain evidence="1">VKM Ac-1321</strain>
    </source>
</reference>
<keyword evidence="2" id="KW-1185">Reference proteome</keyword>
<organism evidence="1 2">
    <name type="scientific">Dactylosporangium matsuzakiense</name>
    <dbReference type="NCBI Taxonomy" id="53360"/>
    <lineage>
        <taxon>Bacteria</taxon>
        <taxon>Bacillati</taxon>
        <taxon>Actinomycetota</taxon>
        <taxon>Actinomycetes</taxon>
        <taxon>Micromonosporales</taxon>
        <taxon>Micromonosporaceae</taxon>
        <taxon>Dactylosporangium</taxon>
    </lineage>
</organism>
<dbReference type="AlphaFoldDB" id="A0A9W6KK61"/>
<sequence length="384" mass="38116">MPQQRIWRKRAVKLVLSTAAGTAMIVGGLPHVAYGAALSGTIAITTPTTGKLAAATAKQVLTLTVTGQTLSEALVTSVDLGPDCLAVPTYIVTSPTTIAVKTPTAGCAATTVAAGDNIVINFAGGNTLTKTGGLFFITPPAIAATASKPVITENSALLNTADQVQRVLAAGGQTVRVKAASTYAFDPRTAQGLAVTFGGKAVTDLKVYDDSGSAPVLVAATATSAPAAGNFMTFKTGVGMSSNDASLTITQGGVSKTFAAADTGASVVAVPTVTSLSVTSGRAKGATSTVLTTSTLSDKTLADWQGGSATWGVNFCNKAATVTAINSTGTGITVTTPDVSDDANGLGTGVFAGSCPVTIVDQTVSGSPVVGPVTPGGYFNFLNE</sequence>
<dbReference type="RefSeq" id="WP_261962080.1">
    <property type="nucleotide sequence ID" value="NZ_BAAAXA010000001.1"/>
</dbReference>
<dbReference type="EMBL" id="BSFP01000036">
    <property type="protein sequence ID" value="GLL03587.1"/>
    <property type="molecule type" value="Genomic_DNA"/>
</dbReference>